<protein>
    <submittedName>
        <fullName evidence="4">NADAR family protein</fullName>
    </submittedName>
</protein>
<dbReference type="Pfam" id="PF08719">
    <property type="entry name" value="NADAR"/>
    <property type="match status" value="1"/>
</dbReference>
<evidence type="ECO:0000313" key="4">
    <source>
        <dbReference type="EMBL" id="MBC5664829.1"/>
    </source>
</evidence>
<dbReference type="EMBL" id="JACOOY010000006">
    <property type="protein sequence ID" value="MBC5664829.1"/>
    <property type="molecule type" value="Genomic_DNA"/>
</dbReference>
<reference evidence="4 5" key="1">
    <citation type="submission" date="2020-08" db="EMBL/GenBank/DDBJ databases">
        <title>Genome public.</title>
        <authorList>
            <person name="Liu C."/>
            <person name="Sun Q."/>
        </authorList>
    </citation>
    <scope>NUCLEOTIDE SEQUENCE [LARGE SCALE GENOMIC DNA]</scope>
    <source>
        <strain evidence="4 5">NSJ-36</strain>
    </source>
</reference>
<dbReference type="SUPFAM" id="SSF143990">
    <property type="entry name" value="YbiA-like"/>
    <property type="match status" value="1"/>
</dbReference>
<dbReference type="InterPro" id="IPR012816">
    <property type="entry name" value="NADAR"/>
</dbReference>
<name>A0ABR7EU49_9FIRM</name>
<comment type="caution">
    <text evidence="4">The sequence shown here is derived from an EMBL/GenBank/DDBJ whole genome shotgun (WGS) entry which is preliminary data.</text>
</comment>
<gene>
    <name evidence="4" type="ORF">H8S07_06000</name>
</gene>
<evidence type="ECO:0000256" key="1">
    <source>
        <dbReference type="ARBA" id="ARBA00000022"/>
    </source>
</evidence>
<dbReference type="Gene3D" id="1.10.357.40">
    <property type="entry name" value="YbiA-like"/>
    <property type="match status" value="1"/>
</dbReference>
<dbReference type="RefSeq" id="WP_118520623.1">
    <property type="nucleotide sequence ID" value="NZ_JACOOY010000006.1"/>
</dbReference>
<evidence type="ECO:0000313" key="5">
    <source>
        <dbReference type="Proteomes" id="UP000647235"/>
    </source>
</evidence>
<dbReference type="NCBIfam" id="TIGR02464">
    <property type="entry name" value="ribofla_fusion"/>
    <property type="match status" value="1"/>
</dbReference>
<accession>A0ABR7EU49</accession>
<feature type="domain" description="NADAR" evidence="3">
    <location>
        <begin position="6"/>
        <end position="157"/>
    </location>
</feature>
<dbReference type="Proteomes" id="UP000647235">
    <property type="component" value="Unassembled WGS sequence"/>
</dbReference>
<dbReference type="CDD" id="cd15457">
    <property type="entry name" value="NADAR"/>
    <property type="match status" value="1"/>
</dbReference>
<evidence type="ECO:0000256" key="2">
    <source>
        <dbReference type="ARBA" id="ARBA00000751"/>
    </source>
</evidence>
<comment type="catalytic activity">
    <reaction evidence="2">
        <text>2,5-diamino-6-hydroxy-4-(5-phosphoribosylamino)-pyrimidine + H2O = 2,5,6-triamino-4-hydroxypyrimidine + D-ribose 5-phosphate</text>
        <dbReference type="Rhea" id="RHEA:23436"/>
        <dbReference type="ChEBI" id="CHEBI:15377"/>
        <dbReference type="ChEBI" id="CHEBI:58614"/>
        <dbReference type="ChEBI" id="CHEBI:78346"/>
        <dbReference type="ChEBI" id="CHEBI:137796"/>
    </reaction>
</comment>
<keyword evidence="5" id="KW-1185">Reference proteome</keyword>
<evidence type="ECO:0000259" key="3">
    <source>
        <dbReference type="Pfam" id="PF08719"/>
    </source>
</evidence>
<comment type="catalytic activity">
    <reaction evidence="1">
        <text>5-amino-6-(5-phospho-D-ribosylamino)uracil + H2O = 5,6-diaminouracil + D-ribose 5-phosphate</text>
        <dbReference type="Rhea" id="RHEA:55020"/>
        <dbReference type="ChEBI" id="CHEBI:15377"/>
        <dbReference type="ChEBI" id="CHEBI:46252"/>
        <dbReference type="ChEBI" id="CHEBI:58453"/>
        <dbReference type="ChEBI" id="CHEBI:78346"/>
    </reaction>
</comment>
<dbReference type="InterPro" id="IPR037238">
    <property type="entry name" value="YbiA-like_sf"/>
</dbReference>
<organism evidence="4 5">
    <name type="scientific">Dorea hominis</name>
    <dbReference type="NCBI Taxonomy" id="2763040"/>
    <lineage>
        <taxon>Bacteria</taxon>
        <taxon>Bacillati</taxon>
        <taxon>Bacillota</taxon>
        <taxon>Clostridia</taxon>
        <taxon>Lachnospirales</taxon>
        <taxon>Lachnospiraceae</taxon>
        <taxon>Dorea</taxon>
    </lineage>
</organism>
<sequence length="160" mass="18636">MQIICFHNPDEENGYLSNWYPSNFIVDGVHFSSMEQFMMYRKAICFQDECIAEQILGTKDVAEIKALGRAVKDYDENYWNGVRQVIVYEGLLAKFSQNDELKDNLVNTGNVILAECAVKDRIWGIGLSMKDENRYDKSKWRGENLLGYTLMMVRERLNLE</sequence>
<proteinExistence type="predicted"/>